<gene>
    <name evidence="1" type="ORF">MCOS_LOCUS4577</name>
</gene>
<keyword evidence="2" id="KW-1185">Reference proteome</keyword>
<evidence type="ECO:0000313" key="2">
    <source>
        <dbReference type="Proteomes" id="UP000267029"/>
    </source>
</evidence>
<reference evidence="1 2" key="1">
    <citation type="submission" date="2018-10" db="EMBL/GenBank/DDBJ databases">
        <authorList>
            <consortium name="Pathogen Informatics"/>
        </authorList>
    </citation>
    <scope>NUCLEOTIDE SEQUENCE [LARGE SCALE GENOMIC DNA]</scope>
</reference>
<name>A0A3P6GWQ9_MESCO</name>
<sequence>MGLHRLAAKAQIFELVDKHSALSEDDGGRAELRQQIVEISTNTNVISPFTSFIGVDPDKQVLRIPYRRLLAVLVFQLRRLFQVGNSVCSPYDVLRKCQW</sequence>
<dbReference type="EMBL" id="UXSR01001880">
    <property type="protein sequence ID" value="VDD78574.1"/>
    <property type="molecule type" value="Genomic_DNA"/>
</dbReference>
<organism evidence="1 2">
    <name type="scientific">Mesocestoides corti</name>
    <name type="common">Flatworm</name>
    <dbReference type="NCBI Taxonomy" id="53468"/>
    <lineage>
        <taxon>Eukaryota</taxon>
        <taxon>Metazoa</taxon>
        <taxon>Spiralia</taxon>
        <taxon>Lophotrochozoa</taxon>
        <taxon>Platyhelminthes</taxon>
        <taxon>Cestoda</taxon>
        <taxon>Eucestoda</taxon>
        <taxon>Cyclophyllidea</taxon>
        <taxon>Mesocestoididae</taxon>
        <taxon>Mesocestoides</taxon>
    </lineage>
</organism>
<accession>A0A3P6GWQ9</accession>
<proteinExistence type="predicted"/>
<dbReference type="Proteomes" id="UP000267029">
    <property type="component" value="Unassembled WGS sequence"/>
</dbReference>
<dbReference type="STRING" id="53468.A0A3P6GWQ9"/>
<dbReference type="OrthoDB" id="6274516at2759"/>
<protein>
    <submittedName>
        <fullName evidence="1">Uncharacterized protein</fullName>
    </submittedName>
</protein>
<dbReference type="AlphaFoldDB" id="A0A3P6GWQ9"/>
<evidence type="ECO:0000313" key="1">
    <source>
        <dbReference type="EMBL" id="VDD78574.1"/>
    </source>
</evidence>